<comment type="caution">
    <text evidence="1">The sequence shown here is derived from an EMBL/GenBank/DDBJ whole genome shotgun (WGS) entry which is preliminary data.</text>
</comment>
<dbReference type="SUPFAM" id="SSF49464">
    <property type="entry name" value="Carboxypeptidase regulatory domain-like"/>
    <property type="match status" value="1"/>
</dbReference>
<protein>
    <submittedName>
        <fullName evidence="1">Uncharacterized protein</fullName>
    </submittedName>
</protein>
<organism evidence="1">
    <name type="scientific">marine sediment metagenome</name>
    <dbReference type="NCBI Taxonomy" id="412755"/>
    <lineage>
        <taxon>unclassified sequences</taxon>
        <taxon>metagenomes</taxon>
        <taxon>ecological metagenomes</taxon>
    </lineage>
</organism>
<dbReference type="InterPro" id="IPR008969">
    <property type="entry name" value="CarboxyPept-like_regulatory"/>
</dbReference>
<proteinExistence type="predicted"/>
<dbReference type="EMBL" id="BARW01000041">
    <property type="protein sequence ID" value="GAI68730.1"/>
    <property type="molecule type" value="Genomic_DNA"/>
</dbReference>
<dbReference type="AlphaFoldDB" id="X1RZU8"/>
<evidence type="ECO:0000313" key="1">
    <source>
        <dbReference type="EMBL" id="GAI68730.1"/>
    </source>
</evidence>
<sequence>MSFPAYQWLDGVTGGTPLNLYYDDYSAQALPFTFPFYGGNYDTVYIGSNGYLSFVYEYPDEYDNVSLPCTYDPECQKLIAPLWDDWCPLWDENGYPNSDVFVKSFTNPNRYVITWNDIFNYAGDWDTYADRSTFQVVLYENGDIRFNYKTVGITNGVTVGINDGDGTHYKSCNFVNKPYDIDLYSGACSSYTEARDLALADSIYDDLYIGQDTWNSSWAIDRVVVIFDTSSLVGGTIKSARIRFNVDYKNDFQNDDAVVIQHGMPDYPHDPPELGDYNQAHYSGNGGSISGADIVIGWNEIELNEEGLSWINTSGCTKFMLRSKKDIDGISPGADLSEYIENSGVLMLSVGSESLSSILFVKAEPEECYVALRSEEIDVKDIDDIIAVLGGSRIGFGDLEHLSISGRVSNLLGVPIEGEQIDILEDKVDSDLSDVNGQYSFTKGIYGYKNYTIQPNISGKFSPAKYEYHPLSVSKTNQNFIGYGISGKVYSIVGDPIVGETIYLSGDKVESVQTDVSGFYAFIDLRSYGNYTVQPNVLDLFSPTKYEYHPLSVSRTNQNFTRGANLGTITNWRKCFFERTIAFNDYNITTPTAILKAEVKVGCDTGGSGFLWSYNMIRDRITTPRSAGGCPITPLEFEDEIIIEDGDKVALVLWPGISSTNELVPPTSDISVGTVIVDDYKITLTERDLPPPAPPADYWQQMHCTKSGGFYEYRLDPPGLFFRDKVKFCPFGILQSTRDARMLMTARRTCTSPCDGDLIVKKNGAEIYRHWLTYSSSAHNVYFTVQDGDVIEVRVECTGGSYVSGSIQNAKVEVYKEYKV</sequence>
<accession>X1RZU8</accession>
<gene>
    <name evidence="1" type="ORF">S12H4_00393</name>
</gene>
<reference evidence="1" key="1">
    <citation type="journal article" date="2014" name="Front. Microbiol.">
        <title>High frequency of phylogenetically diverse reductive dehalogenase-homologous genes in deep subseafloor sedimentary metagenomes.</title>
        <authorList>
            <person name="Kawai M."/>
            <person name="Futagami T."/>
            <person name="Toyoda A."/>
            <person name="Takaki Y."/>
            <person name="Nishi S."/>
            <person name="Hori S."/>
            <person name="Arai W."/>
            <person name="Tsubouchi T."/>
            <person name="Morono Y."/>
            <person name="Uchiyama I."/>
            <person name="Ito T."/>
            <person name="Fujiyama A."/>
            <person name="Inagaki F."/>
            <person name="Takami H."/>
        </authorList>
    </citation>
    <scope>NUCLEOTIDE SEQUENCE</scope>
    <source>
        <strain evidence="1">Expedition CK06-06</strain>
    </source>
</reference>
<name>X1RZU8_9ZZZZ</name>